<dbReference type="InterPro" id="IPR009081">
    <property type="entry name" value="PP-bd_ACP"/>
</dbReference>
<gene>
    <name evidence="3" type="ORF">Mam01_59180</name>
</gene>
<protein>
    <recommendedName>
        <fullName evidence="2">Carrier domain-containing protein</fullName>
    </recommendedName>
</protein>
<feature type="compositionally biased region" description="Basic and acidic residues" evidence="1">
    <location>
        <begin position="82"/>
        <end position="95"/>
    </location>
</feature>
<comment type="caution">
    <text evidence="3">The sequence shown here is derived from an EMBL/GenBank/DDBJ whole genome shotgun (WGS) entry which is preliminary data.</text>
</comment>
<dbReference type="Gene3D" id="1.10.1200.10">
    <property type="entry name" value="ACP-like"/>
    <property type="match status" value="1"/>
</dbReference>
<sequence length="95" mass="9765">MLRERLAELVSKASGGDLAAADVLAADCSLPALGLNSLAYLRLIDMVETEFGCDVDLDGGYLDTLDGLAGHVAAHTGAGGDRGGHDDEHSGGQRR</sequence>
<dbReference type="EMBL" id="BOOB01000049">
    <property type="protein sequence ID" value="GIH35754.1"/>
    <property type="molecule type" value="Genomic_DNA"/>
</dbReference>
<evidence type="ECO:0000313" key="3">
    <source>
        <dbReference type="EMBL" id="GIH35754.1"/>
    </source>
</evidence>
<dbReference type="InterPro" id="IPR036736">
    <property type="entry name" value="ACP-like_sf"/>
</dbReference>
<evidence type="ECO:0000259" key="2">
    <source>
        <dbReference type="Pfam" id="PF00550"/>
    </source>
</evidence>
<proteinExistence type="predicted"/>
<name>A0ABQ4FLR4_9ACTN</name>
<keyword evidence="4" id="KW-1185">Reference proteome</keyword>
<dbReference type="Pfam" id="PF00550">
    <property type="entry name" value="PP-binding"/>
    <property type="match status" value="1"/>
</dbReference>
<accession>A0ABQ4FLR4</accession>
<feature type="region of interest" description="Disordered" evidence="1">
    <location>
        <begin position="76"/>
        <end position="95"/>
    </location>
</feature>
<dbReference type="SUPFAM" id="SSF47336">
    <property type="entry name" value="ACP-like"/>
    <property type="match status" value="1"/>
</dbReference>
<evidence type="ECO:0000313" key="4">
    <source>
        <dbReference type="Proteomes" id="UP000651728"/>
    </source>
</evidence>
<reference evidence="3 4" key="1">
    <citation type="submission" date="2021-01" db="EMBL/GenBank/DDBJ databases">
        <title>Whole genome shotgun sequence of Microbispora amethystogenes NBRC 101907.</title>
        <authorList>
            <person name="Komaki H."/>
            <person name="Tamura T."/>
        </authorList>
    </citation>
    <scope>NUCLEOTIDE SEQUENCE [LARGE SCALE GENOMIC DNA]</scope>
    <source>
        <strain evidence="3 4">NBRC 101907</strain>
    </source>
</reference>
<organism evidence="3 4">
    <name type="scientific">Microbispora amethystogenes</name>
    <dbReference type="NCBI Taxonomy" id="1427754"/>
    <lineage>
        <taxon>Bacteria</taxon>
        <taxon>Bacillati</taxon>
        <taxon>Actinomycetota</taxon>
        <taxon>Actinomycetes</taxon>
        <taxon>Streptosporangiales</taxon>
        <taxon>Streptosporangiaceae</taxon>
        <taxon>Microbispora</taxon>
    </lineage>
</organism>
<feature type="domain" description="Carrier" evidence="2">
    <location>
        <begin position="20"/>
        <end position="58"/>
    </location>
</feature>
<evidence type="ECO:0000256" key="1">
    <source>
        <dbReference type="SAM" id="MobiDB-lite"/>
    </source>
</evidence>
<dbReference type="Proteomes" id="UP000651728">
    <property type="component" value="Unassembled WGS sequence"/>
</dbReference>
<dbReference type="RefSeq" id="WP_204288446.1">
    <property type="nucleotide sequence ID" value="NZ_BAABEJ010000004.1"/>
</dbReference>